<evidence type="ECO:0008006" key="4">
    <source>
        <dbReference type="Google" id="ProtNLM"/>
    </source>
</evidence>
<evidence type="ECO:0000313" key="2">
    <source>
        <dbReference type="EMBL" id="KAJ1170751.1"/>
    </source>
</evidence>
<keyword evidence="3" id="KW-1185">Reference proteome</keyword>
<comment type="caution">
    <text evidence="2">The sequence shown here is derived from an EMBL/GenBank/DDBJ whole genome shotgun (WGS) entry which is preliminary data.</text>
</comment>
<organism evidence="2 3">
    <name type="scientific">Pleurodeles waltl</name>
    <name type="common">Iberian ribbed newt</name>
    <dbReference type="NCBI Taxonomy" id="8319"/>
    <lineage>
        <taxon>Eukaryota</taxon>
        <taxon>Metazoa</taxon>
        <taxon>Chordata</taxon>
        <taxon>Craniata</taxon>
        <taxon>Vertebrata</taxon>
        <taxon>Euteleostomi</taxon>
        <taxon>Amphibia</taxon>
        <taxon>Batrachia</taxon>
        <taxon>Caudata</taxon>
        <taxon>Salamandroidea</taxon>
        <taxon>Salamandridae</taxon>
        <taxon>Pleurodelinae</taxon>
        <taxon>Pleurodeles</taxon>
    </lineage>
</organism>
<dbReference type="EMBL" id="JANPWB010000007">
    <property type="protein sequence ID" value="KAJ1170751.1"/>
    <property type="molecule type" value="Genomic_DNA"/>
</dbReference>
<dbReference type="Proteomes" id="UP001066276">
    <property type="component" value="Chromosome 4_1"/>
</dbReference>
<gene>
    <name evidence="2" type="ORF">NDU88_002623</name>
</gene>
<sequence>MPPSPHMSQRTVPMKDNSEHRVKQLKGQRPPEKTYLACHRQGRPDPGVYHRQSTHCRKRWEDIRRWSKKMAEAQLGMASQRRRGARRTMTPLMFRILAVAYPELDGRLRASQQPKGANRPSVSKKLFLSNLDLFPTPPPPCPSQRSRTSTSATASPEPVVSVVTGIWSAPATRAASVAWSLSTDSPPPVKHQKLASARRERGKTPATKAAPRGPGGSVESAVTPSKVGKGHKKPGKSGKSSTAEKTAIIPLPRRPLPAQAQLPRRPAPAQLPRRPPPEPAQLPRRPPPAPAQLPRRPPPAQAPLGHEGPPAQAPLGHEGPPANAPLGHEGPPAKAPLGHEGPPAKAPLGREGPPAQAPLGHEGPPAKATLGHEGLPAAESLQWRPPSQASLNRAPPSQAPLNRAPQSHAPLNRAPSSHAPLNRAPPS</sequence>
<feature type="compositionally biased region" description="Low complexity" evidence="1">
    <location>
        <begin position="143"/>
        <end position="155"/>
    </location>
</feature>
<evidence type="ECO:0000313" key="3">
    <source>
        <dbReference type="Proteomes" id="UP001066276"/>
    </source>
</evidence>
<protein>
    <recommendedName>
        <fullName evidence="4">Basic proline-rich protein-like</fullName>
    </recommendedName>
</protein>
<feature type="region of interest" description="Disordered" evidence="1">
    <location>
        <begin position="179"/>
        <end position="427"/>
    </location>
</feature>
<name>A0AAV7T3C6_PLEWA</name>
<accession>A0AAV7T3C6</accession>
<reference evidence="2" key="1">
    <citation type="journal article" date="2022" name="bioRxiv">
        <title>Sequencing and chromosome-scale assembly of the giantPleurodeles waltlgenome.</title>
        <authorList>
            <person name="Brown T."/>
            <person name="Elewa A."/>
            <person name="Iarovenko S."/>
            <person name="Subramanian E."/>
            <person name="Araus A.J."/>
            <person name="Petzold A."/>
            <person name="Susuki M."/>
            <person name="Suzuki K.-i.T."/>
            <person name="Hayashi T."/>
            <person name="Toyoda A."/>
            <person name="Oliveira C."/>
            <person name="Osipova E."/>
            <person name="Leigh N.D."/>
            <person name="Simon A."/>
            <person name="Yun M.H."/>
        </authorList>
    </citation>
    <scope>NUCLEOTIDE SEQUENCE</scope>
    <source>
        <strain evidence="2">20211129_DDA</strain>
        <tissue evidence="2">Liver</tissue>
    </source>
</reference>
<proteinExistence type="predicted"/>
<dbReference type="AlphaFoldDB" id="A0AAV7T3C6"/>
<feature type="region of interest" description="Disordered" evidence="1">
    <location>
        <begin position="130"/>
        <end position="158"/>
    </location>
</feature>
<evidence type="ECO:0000256" key="1">
    <source>
        <dbReference type="SAM" id="MobiDB-lite"/>
    </source>
</evidence>
<feature type="compositionally biased region" description="Polar residues" evidence="1">
    <location>
        <begin position="1"/>
        <end position="11"/>
    </location>
</feature>
<feature type="compositionally biased region" description="Pro residues" evidence="1">
    <location>
        <begin position="273"/>
        <end position="301"/>
    </location>
</feature>
<feature type="region of interest" description="Disordered" evidence="1">
    <location>
        <begin position="1"/>
        <end position="31"/>
    </location>
</feature>
<feature type="compositionally biased region" description="Low complexity" evidence="1">
    <location>
        <begin position="256"/>
        <end position="272"/>
    </location>
</feature>